<dbReference type="AlphaFoldDB" id="A0A2S7ZAR4"/>
<dbReference type="InterPro" id="IPR004437">
    <property type="entry name" value="ParB/RepB/Spo0J"/>
</dbReference>
<dbReference type="Pfam" id="PF23552">
    <property type="entry name" value="ParB_C"/>
    <property type="match status" value="1"/>
</dbReference>
<comment type="subcellular location">
    <subcellularLocation>
        <location evidence="1">Cytoplasm</location>
        <location evidence="1">Nucleoid</location>
    </subcellularLocation>
</comment>
<dbReference type="SMART" id="SM00470">
    <property type="entry name" value="ParB"/>
    <property type="match status" value="1"/>
</dbReference>
<dbReference type="InterPro" id="IPR041468">
    <property type="entry name" value="HTH_ParB/Spo0J"/>
</dbReference>
<dbReference type="InterPro" id="IPR003115">
    <property type="entry name" value="ParB_N"/>
</dbReference>
<dbReference type="NCBIfam" id="TIGR00180">
    <property type="entry name" value="parB_part"/>
    <property type="match status" value="1"/>
</dbReference>
<dbReference type="GO" id="GO:0003677">
    <property type="term" value="F:DNA binding"/>
    <property type="evidence" value="ECO:0007669"/>
    <property type="project" value="UniProtKB-KW"/>
</dbReference>
<dbReference type="PANTHER" id="PTHR33375:SF1">
    <property type="entry name" value="CHROMOSOME-PARTITIONING PROTEIN PARB-RELATED"/>
    <property type="match status" value="1"/>
</dbReference>
<dbReference type="InterPro" id="IPR036086">
    <property type="entry name" value="ParB/Sulfiredoxin_sf"/>
</dbReference>
<feature type="domain" description="ParB-like N-terminal" evidence="5">
    <location>
        <begin position="38"/>
        <end position="127"/>
    </location>
</feature>
<dbReference type="STRING" id="1298594.GCA_001312465_01950"/>
<evidence type="ECO:0000259" key="5">
    <source>
        <dbReference type="SMART" id="SM00470"/>
    </source>
</evidence>
<dbReference type="RefSeq" id="WP_105090869.1">
    <property type="nucleotide sequence ID" value="NZ_PPDB01000003.1"/>
</dbReference>
<dbReference type="EMBL" id="PPDB01000003">
    <property type="protein sequence ID" value="PQL20361.1"/>
    <property type="molecule type" value="Genomic_DNA"/>
</dbReference>
<dbReference type="OrthoDB" id="9802051at2"/>
<dbReference type="SUPFAM" id="SSF110849">
    <property type="entry name" value="ParB/Sulfiredoxin"/>
    <property type="match status" value="1"/>
</dbReference>
<dbReference type="GO" id="GO:0007059">
    <property type="term" value="P:chromosome segregation"/>
    <property type="evidence" value="ECO:0007669"/>
    <property type="project" value="UniProtKB-KW"/>
</dbReference>
<dbReference type="CDD" id="cd16393">
    <property type="entry name" value="SPO0J_N"/>
    <property type="match status" value="1"/>
</dbReference>
<organism evidence="6 7">
    <name type="scientific">Veillonella denticariosi JCM 15641</name>
    <dbReference type="NCBI Taxonomy" id="1298594"/>
    <lineage>
        <taxon>Bacteria</taxon>
        <taxon>Bacillati</taxon>
        <taxon>Bacillota</taxon>
        <taxon>Negativicutes</taxon>
        <taxon>Veillonellales</taxon>
        <taxon>Veillonellaceae</taxon>
        <taxon>Veillonella</taxon>
    </lineage>
</organism>
<keyword evidence="7" id="KW-1185">Reference proteome</keyword>
<name>A0A2S7ZAR4_9FIRM</name>
<dbReference type="InterPro" id="IPR050336">
    <property type="entry name" value="Chromosome_partition/occlusion"/>
</dbReference>
<comment type="similarity">
    <text evidence="2">Belongs to the ParB family.</text>
</comment>
<gene>
    <name evidence="6" type="ORF">VEHSUH05_04670</name>
</gene>
<sequence>MPRETKSKKGKGLGLGKGIDSLIGMESVEAALGEKEIHELPISEVVPNVDQPRKNFDEDSLATLAESIKNLGIFQPIVVRKQKNKYQIVAGERRYRAAIMAGLKIVPVVVKKYNTEEMTEVALVENLQREGLDPIEEALAYQGLMNVYKQTQEMISARLGRSRSYIANMVRLLKLCDSVQKDLIEGDLTVGQARPLLALRSAAQQMEAAERIKEEDLSAREAEQLVKAMQNKPVRKKAGKPQDTAEVRALVERLKLSLGSPVNIKFRAGKKVQGKIEIAFTSEAELERLIAYIDGHEQDDNDSVTMEFRV</sequence>
<reference evidence="6 7" key="1">
    <citation type="submission" date="2018-01" db="EMBL/GenBank/DDBJ databases">
        <title>Draft genome sequences of clinical isolates and type strains of oral Veillonella including Veillonella infantum sp., nov.</title>
        <authorList>
            <person name="Mashima I."/>
            <person name="Liao Y.-C."/>
            <person name="Sabharwal A."/>
            <person name="Haase E.M."/>
            <person name="Nakazawa F."/>
            <person name="Scannapieco F.A."/>
        </authorList>
    </citation>
    <scope>NUCLEOTIDE SEQUENCE [LARGE SCALE GENOMIC DNA]</scope>
    <source>
        <strain evidence="6 7">JCM 15641</strain>
    </source>
</reference>
<dbReference type="InterPro" id="IPR057240">
    <property type="entry name" value="ParB_dimer_C"/>
</dbReference>
<evidence type="ECO:0000313" key="6">
    <source>
        <dbReference type="EMBL" id="PQL20361.1"/>
    </source>
</evidence>
<dbReference type="Pfam" id="PF17762">
    <property type="entry name" value="HTH_ParB"/>
    <property type="match status" value="1"/>
</dbReference>
<evidence type="ECO:0000256" key="2">
    <source>
        <dbReference type="ARBA" id="ARBA00006295"/>
    </source>
</evidence>
<dbReference type="GO" id="GO:0005694">
    <property type="term" value="C:chromosome"/>
    <property type="evidence" value="ECO:0007669"/>
    <property type="project" value="TreeGrafter"/>
</dbReference>
<evidence type="ECO:0000256" key="4">
    <source>
        <dbReference type="ARBA" id="ARBA00023125"/>
    </source>
</evidence>
<keyword evidence="3" id="KW-0159">Chromosome partition</keyword>
<dbReference type="Proteomes" id="UP000237916">
    <property type="component" value="Unassembled WGS sequence"/>
</dbReference>
<evidence type="ECO:0000256" key="1">
    <source>
        <dbReference type="ARBA" id="ARBA00004453"/>
    </source>
</evidence>
<evidence type="ECO:0000313" key="7">
    <source>
        <dbReference type="Proteomes" id="UP000237916"/>
    </source>
</evidence>
<comment type="caution">
    <text evidence="6">The sequence shown here is derived from an EMBL/GenBank/DDBJ whole genome shotgun (WGS) entry which is preliminary data.</text>
</comment>
<dbReference type="PANTHER" id="PTHR33375">
    <property type="entry name" value="CHROMOSOME-PARTITIONING PROTEIN PARB-RELATED"/>
    <property type="match status" value="1"/>
</dbReference>
<dbReference type="FunFam" id="3.90.1530.30:FF:000001">
    <property type="entry name" value="Chromosome partitioning protein ParB"/>
    <property type="match status" value="1"/>
</dbReference>
<evidence type="ECO:0000256" key="3">
    <source>
        <dbReference type="ARBA" id="ARBA00022829"/>
    </source>
</evidence>
<proteinExistence type="inferred from homology"/>
<protein>
    <submittedName>
        <fullName evidence="6">Chromosome partitioning protein ParB</fullName>
    </submittedName>
</protein>
<dbReference type="Gene3D" id="3.90.1530.30">
    <property type="match status" value="1"/>
</dbReference>
<accession>A0A2S7ZAR4</accession>
<dbReference type="FunFam" id="1.10.10.2830:FF:000001">
    <property type="entry name" value="Chromosome partitioning protein ParB"/>
    <property type="match status" value="1"/>
</dbReference>
<keyword evidence="4" id="KW-0238">DNA-binding</keyword>
<dbReference type="Pfam" id="PF02195">
    <property type="entry name" value="ParB_N"/>
    <property type="match status" value="1"/>
</dbReference>
<dbReference type="GO" id="GO:0009295">
    <property type="term" value="C:nucleoid"/>
    <property type="evidence" value="ECO:0007669"/>
    <property type="project" value="UniProtKB-SubCell"/>
</dbReference>
<dbReference type="Gene3D" id="1.10.10.2830">
    <property type="match status" value="1"/>
</dbReference>